<proteinExistence type="predicted"/>
<reference evidence="2" key="1">
    <citation type="submission" date="2022-05" db="EMBL/GenBank/DDBJ databases">
        <title>The Musa troglodytarum L. genome provides insights into the mechanism of non-climacteric behaviour and enrichment of carotenoids.</title>
        <authorList>
            <person name="Wang J."/>
        </authorList>
    </citation>
    <scope>NUCLEOTIDE SEQUENCE</scope>
    <source>
        <tissue evidence="2">Leaf</tissue>
    </source>
</reference>
<dbReference type="GO" id="GO:0006511">
    <property type="term" value="P:ubiquitin-dependent protein catabolic process"/>
    <property type="evidence" value="ECO:0007669"/>
    <property type="project" value="TreeGrafter"/>
</dbReference>
<organism evidence="2 3">
    <name type="scientific">Musa troglodytarum</name>
    <name type="common">fe'i banana</name>
    <dbReference type="NCBI Taxonomy" id="320322"/>
    <lineage>
        <taxon>Eukaryota</taxon>
        <taxon>Viridiplantae</taxon>
        <taxon>Streptophyta</taxon>
        <taxon>Embryophyta</taxon>
        <taxon>Tracheophyta</taxon>
        <taxon>Spermatophyta</taxon>
        <taxon>Magnoliopsida</taxon>
        <taxon>Liliopsida</taxon>
        <taxon>Zingiberales</taxon>
        <taxon>Musaceae</taxon>
        <taxon>Musa</taxon>
    </lineage>
</organism>
<dbReference type="AlphaFoldDB" id="A0A9E7I808"/>
<dbReference type="SUPFAM" id="SSF57850">
    <property type="entry name" value="RING/U-box"/>
    <property type="match status" value="1"/>
</dbReference>
<dbReference type="EMBL" id="CP097511">
    <property type="protein sequence ID" value="URE47685.1"/>
    <property type="molecule type" value="Genomic_DNA"/>
</dbReference>
<dbReference type="GO" id="GO:0061630">
    <property type="term" value="F:ubiquitin protein ligase activity"/>
    <property type="evidence" value="ECO:0007669"/>
    <property type="project" value="TreeGrafter"/>
</dbReference>
<evidence type="ECO:0000259" key="1">
    <source>
        <dbReference type="SMART" id="SM00184"/>
    </source>
</evidence>
<name>A0A9E7I808_9LILI</name>
<evidence type="ECO:0000313" key="3">
    <source>
        <dbReference type="Proteomes" id="UP001055439"/>
    </source>
</evidence>
<dbReference type="PANTHER" id="PTHR22765:SF303">
    <property type="entry name" value="RING-TYPE DOMAIN-CONTAINING PROTEIN"/>
    <property type="match status" value="1"/>
</dbReference>
<gene>
    <name evidence="2" type="ORF">MUK42_25157</name>
</gene>
<dbReference type="InterPro" id="IPR051826">
    <property type="entry name" value="E3_ubiquitin-ligase_domain"/>
</dbReference>
<dbReference type="Pfam" id="PF13639">
    <property type="entry name" value="zf-RING_2"/>
    <property type="match status" value="1"/>
</dbReference>
<protein>
    <recommendedName>
        <fullName evidence="1">RING-type domain-containing protein</fullName>
    </recommendedName>
</protein>
<dbReference type="CDD" id="cd16454">
    <property type="entry name" value="RING-H2_PA-TM-RING"/>
    <property type="match status" value="1"/>
</dbReference>
<keyword evidence="3" id="KW-1185">Reference proteome</keyword>
<feature type="domain" description="RING-type" evidence="1">
    <location>
        <begin position="180"/>
        <end position="220"/>
    </location>
</feature>
<evidence type="ECO:0000313" key="2">
    <source>
        <dbReference type="EMBL" id="URE47685.1"/>
    </source>
</evidence>
<dbReference type="Proteomes" id="UP001055439">
    <property type="component" value="Chromosome 9"/>
</dbReference>
<dbReference type="Gene3D" id="3.30.40.10">
    <property type="entry name" value="Zinc/RING finger domain, C3HC4 (zinc finger)"/>
    <property type="match status" value="1"/>
</dbReference>
<dbReference type="InterPro" id="IPR013083">
    <property type="entry name" value="Znf_RING/FYVE/PHD"/>
</dbReference>
<sequence>MVYVAFMAGSFNDGAMSLSAKTSGIILPLSPYLSQRVYYCVIMAGMLPGVECARRRGFHLGGPVDSSTSSRRSSFCLYRTGHETHLSSSSTKRSTLSREIHGEELGHVAREAKERLDARLQIKRHNSLGSVKQTKNEGCGQGHKHRILGYVQREVFSSKKCSRKFSWSKLGWRSSEQADCAVCLEEFETGDILVHLPCDHRFHWDCVLPWLESSSHCPFHLDIRHLFSSPHGFADQELRYNLQVGAPVTPLSLVAILSQNITETCFSTISSEHASGASTWVSDVKEILINVSIYHQFKLGQCMPGLGLTYLIAFFCGQFVGVQSNALF</sequence>
<dbReference type="OrthoDB" id="446074at2759"/>
<accession>A0A9E7I808</accession>
<dbReference type="PANTHER" id="PTHR22765">
    <property type="entry name" value="RING FINGER AND PROTEASE ASSOCIATED DOMAIN-CONTAINING"/>
    <property type="match status" value="1"/>
</dbReference>
<dbReference type="InterPro" id="IPR001841">
    <property type="entry name" value="Znf_RING"/>
</dbReference>
<dbReference type="SMART" id="SM00184">
    <property type="entry name" value="RING"/>
    <property type="match status" value="1"/>
</dbReference>